<sequence>MSDTETDIDGVYGNVHTGSGDLYSGPTVVMNLLRETTEYLRSSGMIPHNDLGWLNSRFVPPQRFGLARDRLNETRTVLLHGEVGSGRRSAAKMLLHELSDEASSFAEFAEEAAFPKSRLFPERVKPGQRLLLDLSHSSSDTLLARRRELPALRAVLDERDAYLAIVLPYGRQDWASEELAGYMVEIDRPSEYLVLRRHLAAAGIELSDQDELSPELARYLEGPLREIAELTELVRRVMRDNPGWSVSAWLHEALVAVTERREEAAKQVENFPEARQRAVLFAAAMCHDASPDAVFFAAQKLLERLDLTGREEPRLEQRGHRAQLKDLGVRVLDHGQRVGFTSFAYDRAVRSHFWENYPDLRSSFCTWIEEAICSESFTHRDRQRAVARFLDHALRTGCVLDVAQRIARWSNLEQQLYSGYWIRFAEQALVAGLRDEEHAASFRRLVYLWARYENLPQQVGQLIVHVCTEVIAPSFPDQAIVRLHQRARREGEPVEPSARQALRTLAEDRDMSRRVIARFATKFRNAQWWEIDLDLFVDVLDPTRLTEDTGTTKPLAAEPVVWSELVLGLRTVMTHRAESARWLVDRWLTAVGRSRNPDLLLRLLAEAPEYEPRALGALHVMARDWSRTAGGDPRVAERLTHLIDERQGLDRTDYTLVPNAEETRP</sequence>
<dbReference type="STRING" id="1050202.GCA_000384035_00459"/>
<dbReference type="AlphaFoldDB" id="A0A2T0GS98"/>
<organism evidence="1 2">
    <name type="scientific">Actinopolyspora mortivallis</name>
    <dbReference type="NCBI Taxonomy" id="33906"/>
    <lineage>
        <taxon>Bacteria</taxon>
        <taxon>Bacillati</taxon>
        <taxon>Actinomycetota</taxon>
        <taxon>Actinomycetes</taxon>
        <taxon>Actinopolysporales</taxon>
        <taxon>Actinopolysporaceae</taxon>
        <taxon>Actinopolyspora</taxon>
    </lineage>
</organism>
<dbReference type="InParanoid" id="A0A2T0GS98"/>
<protein>
    <submittedName>
        <fullName evidence="1">Uncharacterized protein</fullName>
    </submittedName>
</protein>
<keyword evidence="2" id="KW-1185">Reference proteome</keyword>
<comment type="caution">
    <text evidence="1">The sequence shown here is derived from an EMBL/GenBank/DDBJ whole genome shotgun (WGS) entry which is preliminary data.</text>
</comment>
<evidence type="ECO:0000313" key="1">
    <source>
        <dbReference type="EMBL" id="PRW61971.1"/>
    </source>
</evidence>
<gene>
    <name evidence="1" type="ORF">CEP50_17940</name>
</gene>
<dbReference type="RefSeq" id="WP_106115101.1">
    <property type="nucleotide sequence ID" value="NZ_PVSR01000047.1"/>
</dbReference>
<name>A0A2T0GS98_ACTMO</name>
<dbReference type="EMBL" id="PVSR01000047">
    <property type="protein sequence ID" value="PRW61971.1"/>
    <property type="molecule type" value="Genomic_DNA"/>
</dbReference>
<proteinExistence type="predicted"/>
<accession>A0A2T0GS98</accession>
<evidence type="ECO:0000313" key="2">
    <source>
        <dbReference type="Proteomes" id="UP000239352"/>
    </source>
</evidence>
<dbReference type="Proteomes" id="UP000239352">
    <property type="component" value="Unassembled WGS sequence"/>
</dbReference>
<reference evidence="1 2" key="1">
    <citation type="submission" date="2018-03" db="EMBL/GenBank/DDBJ databases">
        <title>Actinopolyspora mortivallis from Sahara, screening for active biomolecules.</title>
        <authorList>
            <person name="Selama O."/>
            <person name="Wellington E.M.H."/>
            <person name="Hacene H."/>
        </authorList>
    </citation>
    <scope>NUCLEOTIDE SEQUENCE [LARGE SCALE GENOMIC DNA]</scope>
    <source>
        <strain evidence="1 2">M5A</strain>
    </source>
</reference>